<organism evidence="2 3">
    <name type="scientific">Mycobacterium talmoniae</name>
    <dbReference type="NCBI Taxonomy" id="1858794"/>
    <lineage>
        <taxon>Bacteria</taxon>
        <taxon>Bacillati</taxon>
        <taxon>Actinomycetota</taxon>
        <taxon>Actinomycetes</taxon>
        <taxon>Mycobacteriales</taxon>
        <taxon>Mycobacteriaceae</taxon>
        <taxon>Mycobacterium</taxon>
    </lineage>
</organism>
<reference evidence="2 3" key="1">
    <citation type="journal article" date="2017" name="Int. J. Syst. Evol. Microbiol.">
        <title>Mycobacterium talmoniae sp. nov., a slowly growing mycobacterium isolated from human respiratory samples.</title>
        <authorList>
            <person name="Davidson R.M."/>
            <person name="DeGroote M.A."/>
            <person name="Marola J.L."/>
            <person name="Buss S."/>
            <person name="Jones V."/>
            <person name="McNeil M.R."/>
            <person name="Freifeld A.G."/>
            <person name="Elaine Epperson L."/>
            <person name="Hasan N.A."/>
            <person name="Jackson M."/>
            <person name="Iwen P.C."/>
            <person name="Salfinger M."/>
            <person name="Strong M."/>
        </authorList>
    </citation>
    <scope>NUCLEOTIDE SEQUENCE [LARGE SCALE GENOMIC DNA]</scope>
    <source>
        <strain evidence="2 3">ATCC BAA-2683</strain>
    </source>
</reference>
<protein>
    <submittedName>
        <fullName evidence="2">Uncharacterized protein</fullName>
    </submittedName>
</protein>
<sequence length="270" mass="26116">MSEVRAGGEPSCGRPRGGSSCAGTLVDAGVCPGSGSPMWNWLAAGPVWGCSPGVARDVWLSAMAGGSPWRSVLAVAIGRSPSVMVRCPWVSASADGRCSPGAGCSGCRSPRTGDAALASSLWCADVFGSPAVTPGCAEVSPAGALGGAAVGGCAVCRSSLADGVWCGSAAWGESSAPAVVGVALSAPTDGSVVGALARPPVGAVAGLFGVVLVLSAAATRGCGVWPASVRNPLGAAGTWGARPEVAARRCDGPTCSGAPGRPNAVSRRDG</sequence>
<proteinExistence type="predicted"/>
<dbReference type="AlphaFoldDB" id="A0A2S8BDU5"/>
<gene>
    <name evidence="2" type="ORF">C1Y40_05036</name>
</gene>
<name>A0A2S8BDU5_9MYCO</name>
<feature type="region of interest" description="Disordered" evidence="1">
    <location>
        <begin position="251"/>
        <end position="270"/>
    </location>
</feature>
<evidence type="ECO:0000313" key="3">
    <source>
        <dbReference type="Proteomes" id="UP000238296"/>
    </source>
</evidence>
<dbReference type="EMBL" id="PPEA01000711">
    <property type="protein sequence ID" value="PQM44808.1"/>
    <property type="molecule type" value="Genomic_DNA"/>
</dbReference>
<accession>A0A2S8BDU5</accession>
<evidence type="ECO:0000256" key="1">
    <source>
        <dbReference type="SAM" id="MobiDB-lite"/>
    </source>
</evidence>
<comment type="caution">
    <text evidence="2">The sequence shown here is derived from an EMBL/GenBank/DDBJ whole genome shotgun (WGS) entry which is preliminary data.</text>
</comment>
<evidence type="ECO:0000313" key="2">
    <source>
        <dbReference type="EMBL" id="PQM44808.1"/>
    </source>
</evidence>
<dbReference type="Proteomes" id="UP000238296">
    <property type="component" value="Unassembled WGS sequence"/>
</dbReference>